<reference evidence="2" key="1">
    <citation type="submission" date="2017-05" db="EMBL/GenBank/DDBJ databases">
        <authorList>
            <person name="Sung H."/>
        </authorList>
    </citation>
    <scope>NUCLEOTIDE SEQUENCE [LARGE SCALE GENOMIC DNA]</scope>
    <source>
        <strain evidence="2">AMac2203</strain>
    </source>
</reference>
<dbReference type="KEGG" id="ocm:CBP12_05295"/>
<name>A0A1Y0CWL4_9GAMM</name>
<evidence type="ECO:0008006" key="3">
    <source>
        <dbReference type="Google" id="ProtNLM"/>
    </source>
</evidence>
<accession>A0A1Y0CWL4</accession>
<proteinExistence type="predicted"/>
<organism evidence="1 2">
    <name type="scientific">Oceanisphaera avium</name>
    <dbReference type="NCBI Taxonomy" id="1903694"/>
    <lineage>
        <taxon>Bacteria</taxon>
        <taxon>Pseudomonadati</taxon>
        <taxon>Pseudomonadota</taxon>
        <taxon>Gammaproteobacteria</taxon>
        <taxon>Aeromonadales</taxon>
        <taxon>Aeromonadaceae</taxon>
        <taxon>Oceanisphaera</taxon>
    </lineage>
</organism>
<evidence type="ECO:0000313" key="2">
    <source>
        <dbReference type="Proteomes" id="UP000243793"/>
    </source>
</evidence>
<dbReference type="EMBL" id="CP021376">
    <property type="protein sequence ID" value="ART79639.1"/>
    <property type="molecule type" value="Genomic_DNA"/>
</dbReference>
<protein>
    <recommendedName>
        <fullName evidence="3">KfrA N-terminal DNA-binding domain-containing protein</fullName>
    </recommendedName>
</protein>
<gene>
    <name evidence="1" type="ORF">CBP12_05295</name>
</gene>
<dbReference type="RefSeq" id="WP_086963511.1">
    <property type="nucleotide sequence ID" value="NZ_CP021376.1"/>
</dbReference>
<dbReference type="Proteomes" id="UP000243793">
    <property type="component" value="Chromosome"/>
</dbReference>
<keyword evidence="2" id="KW-1185">Reference proteome</keyword>
<dbReference type="AlphaFoldDB" id="A0A1Y0CWL4"/>
<sequence length="111" mass="11892">MSHPPILAAISQLHREGKAITTAAVKAKLTTAVALSELLPLIARYKSQPELLIADTLKQPPSSLAKEALTLDERVSALEKVVAEQALTIRQLEAQLLGATTQPLSFTGVRE</sequence>
<evidence type="ECO:0000313" key="1">
    <source>
        <dbReference type="EMBL" id="ART79639.1"/>
    </source>
</evidence>